<sequence length="162" mass="17856">TDNNEGNEDNNQGGDNDNNSVISVSVVPSAVTPTFTGNIFDNRGIVEVPLRLIPTGYTTPQFKDVNVVSVTNIGSFIPPGIQVIYGEDGTSLSVQIPKSMTWKDVRNSNFPDNKSRKLWRDVFRTLSGLSEDDDKKKDVDDEKTQILVDAVQDFQLPPNLSL</sequence>
<reference evidence="2 3" key="1">
    <citation type="submission" date="2024-05" db="EMBL/GenBank/DDBJ databases">
        <authorList>
            <person name="Wallberg A."/>
        </authorList>
    </citation>
    <scope>NUCLEOTIDE SEQUENCE [LARGE SCALE GENOMIC DNA]</scope>
</reference>
<dbReference type="AlphaFoldDB" id="A0AAV2QZK3"/>
<evidence type="ECO:0000313" key="2">
    <source>
        <dbReference type="EMBL" id="CAL4102007.1"/>
    </source>
</evidence>
<name>A0AAV2QZK3_MEGNR</name>
<feature type="region of interest" description="Disordered" evidence="1">
    <location>
        <begin position="1"/>
        <end position="21"/>
    </location>
</feature>
<dbReference type="Proteomes" id="UP001497623">
    <property type="component" value="Unassembled WGS sequence"/>
</dbReference>
<feature type="non-terminal residue" evidence="2">
    <location>
        <position position="1"/>
    </location>
</feature>
<evidence type="ECO:0000256" key="1">
    <source>
        <dbReference type="SAM" id="MobiDB-lite"/>
    </source>
</evidence>
<protein>
    <submittedName>
        <fullName evidence="2">Uncharacterized protein</fullName>
    </submittedName>
</protein>
<feature type="compositionally biased region" description="Low complexity" evidence="1">
    <location>
        <begin position="9"/>
        <end position="21"/>
    </location>
</feature>
<accession>A0AAV2QZK3</accession>
<feature type="non-terminal residue" evidence="2">
    <location>
        <position position="162"/>
    </location>
</feature>
<dbReference type="EMBL" id="CAXKWB010011603">
    <property type="protein sequence ID" value="CAL4102007.1"/>
    <property type="molecule type" value="Genomic_DNA"/>
</dbReference>
<gene>
    <name evidence="2" type="ORF">MNOR_LOCUS17149</name>
</gene>
<keyword evidence="3" id="KW-1185">Reference proteome</keyword>
<proteinExistence type="predicted"/>
<comment type="caution">
    <text evidence="2">The sequence shown here is derived from an EMBL/GenBank/DDBJ whole genome shotgun (WGS) entry which is preliminary data.</text>
</comment>
<evidence type="ECO:0000313" key="3">
    <source>
        <dbReference type="Proteomes" id="UP001497623"/>
    </source>
</evidence>
<organism evidence="2 3">
    <name type="scientific">Meganyctiphanes norvegica</name>
    <name type="common">Northern krill</name>
    <name type="synonym">Thysanopoda norvegica</name>
    <dbReference type="NCBI Taxonomy" id="48144"/>
    <lineage>
        <taxon>Eukaryota</taxon>
        <taxon>Metazoa</taxon>
        <taxon>Ecdysozoa</taxon>
        <taxon>Arthropoda</taxon>
        <taxon>Crustacea</taxon>
        <taxon>Multicrustacea</taxon>
        <taxon>Malacostraca</taxon>
        <taxon>Eumalacostraca</taxon>
        <taxon>Eucarida</taxon>
        <taxon>Euphausiacea</taxon>
        <taxon>Euphausiidae</taxon>
        <taxon>Meganyctiphanes</taxon>
    </lineage>
</organism>